<dbReference type="InterPro" id="IPR027417">
    <property type="entry name" value="P-loop_NTPase"/>
</dbReference>
<dbReference type="AlphaFoldDB" id="A0A8H8S8K5"/>
<comment type="caution">
    <text evidence="2">The sequence shown here is derived from an EMBL/GenBank/DDBJ whole genome shotgun (WGS) entry which is preliminary data.</text>
</comment>
<keyword evidence="3" id="KW-1185">Reference proteome</keyword>
<evidence type="ECO:0008006" key="4">
    <source>
        <dbReference type="Google" id="ProtNLM"/>
    </source>
</evidence>
<evidence type="ECO:0000313" key="2">
    <source>
        <dbReference type="EMBL" id="TVY49123.1"/>
    </source>
</evidence>
<keyword evidence="1" id="KW-0812">Transmembrane</keyword>
<evidence type="ECO:0000256" key="1">
    <source>
        <dbReference type="SAM" id="Phobius"/>
    </source>
</evidence>
<dbReference type="PANTHER" id="PTHR36978">
    <property type="entry name" value="P-LOOP CONTAINING NUCLEOTIDE TRIPHOSPHATE HYDROLASE"/>
    <property type="match status" value="1"/>
</dbReference>
<organism evidence="2 3">
    <name type="scientific">Lachnellula occidentalis</name>
    <dbReference type="NCBI Taxonomy" id="215460"/>
    <lineage>
        <taxon>Eukaryota</taxon>
        <taxon>Fungi</taxon>
        <taxon>Dikarya</taxon>
        <taxon>Ascomycota</taxon>
        <taxon>Pezizomycotina</taxon>
        <taxon>Leotiomycetes</taxon>
        <taxon>Helotiales</taxon>
        <taxon>Lachnaceae</taxon>
        <taxon>Lachnellula</taxon>
    </lineage>
</organism>
<name>A0A8H8S8K5_9HELO</name>
<proteinExistence type="predicted"/>
<dbReference type="OrthoDB" id="408152at2759"/>
<reference evidence="2 3" key="1">
    <citation type="submission" date="2018-05" db="EMBL/GenBank/DDBJ databases">
        <title>Genome sequencing and assembly of the regulated plant pathogen Lachnellula willkommii and related sister species for the development of diagnostic species identification markers.</title>
        <authorList>
            <person name="Giroux E."/>
            <person name="Bilodeau G."/>
        </authorList>
    </citation>
    <scope>NUCLEOTIDE SEQUENCE [LARGE SCALE GENOMIC DNA]</scope>
    <source>
        <strain evidence="2 3">CBS 160.35</strain>
    </source>
</reference>
<dbReference type="PANTHER" id="PTHR36978:SF3">
    <property type="entry name" value="P-LOOP CONTAINING NUCLEOSIDE TRIPHOSPHATE HYDROLASE PROTEIN"/>
    <property type="match status" value="1"/>
</dbReference>
<evidence type="ECO:0000313" key="3">
    <source>
        <dbReference type="Proteomes" id="UP000443090"/>
    </source>
</evidence>
<dbReference type="SUPFAM" id="SSF52540">
    <property type="entry name" value="P-loop containing nucleoside triphosphate hydrolases"/>
    <property type="match status" value="1"/>
</dbReference>
<sequence length="270" mass="29982">MAPILGPSLPGDPSLTPRVIGAGYSRTGTVSFTIALQKLLNGPVCHTGSVCFNREEAIIKQFCAIGTADPVKDQAFVNNTLRSIFAGYVGLTDSPGSMYVGELAEVYPDAVVICTTRDPVSWWESAQELEKTVVSFAMLDILFWPMPSLRYFKTFIMSMGPRHDYIYGYGPDKQRGPDHLQIHEEYLKRVVPPSRLFFFNVKDGWAPLCKILDCPIPDEPFPHANEKEAMQQFFAGMYRAAVVRWMQIIAGGGLLVGAGVWVVGKYWAGY</sequence>
<dbReference type="Gene3D" id="3.40.50.300">
    <property type="entry name" value="P-loop containing nucleotide triphosphate hydrolases"/>
    <property type="match status" value="1"/>
</dbReference>
<dbReference type="EMBL" id="QGMI01000021">
    <property type="protein sequence ID" value="TVY49123.1"/>
    <property type="molecule type" value="Genomic_DNA"/>
</dbReference>
<dbReference type="Pfam" id="PF17784">
    <property type="entry name" value="Sulfotransfer_4"/>
    <property type="match status" value="1"/>
</dbReference>
<keyword evidence="1" id="KW-1133">Transmembrane helix</keyword>
<feature type="transmembrane region" description="Helical" evidence="1">
    <location>
        <begin position="248"/>
        <end position="268"/>
    </location>
</feature>
<dbReference type="Proteomes" id="UP000443090">
    <property type="component" value="Unassembled WGS sequence"/>
</dbReference>
<accession>A0A8H8S8K5</accession>
<dbReference type="InterPro" id="IPR040632">
    <property type="entry name" value="Sulfotransfer_4"/>
</dbReference>
<protein>
    <recommendedName>
        <fullName evidence="4">NAD dependent epimerase/dehydratase</fullName>
    </recommendedName>
</protein>
<gene>
    <name evidence="2" type="ORF">LOCC1_G001199</name>
</gene>
<keyword evidence="1" id="KW-0472">Membrane</keyword>